<evidence type="ECO:0000256" key="2">
    <source>
        <dbReference type="SAM" id="Phobius"/>
    </source>
</evidence>
<feature type="region of interest" description="Disordered" evidence="1">
    <location>
        <begin position="312"/>
        <end position="346"/>
    </location>
</feature>
<keyword evidence="2" id="KW-0472">Membrane</keyword>
<feature type="compositionally biased region" description="Polar residues" evidence="1">
    <location>
        <begin position="312"/>
        <end position="332"/>
    </location>
</feature>
<gene>
    <name evidence="4" type="ORF">RN606_05015</name>
</gene>
<accession>A0AA96FA20</accession>
<keyword evidence="2" id="KW-1133">Transmembrane helix</keyword>
<dbReference type="InterPro" id="IPR008979">
    <property type="entry name" value="Galactose-bd-like_sf"/>
</dbReference>
<evidence type="ECO:0000313" key="5">
    <source>
        <dbReference type="Proteomes" id="UP001304125"/>
    </source>
</evidence>
<dbReference type="Gene3D" id="2.60.120.200">
    <property type="match status" value="1"/>
</dbReference>
<keyword evidence="2" id="KW-0812">Transmembrane</keyword>
<feature type="domain" description="GH16" evidence="3">
    <location>
        <begin position="440"/>
        <end position="698"/>
    </location>
</feature>
<evidence type="ECO:0000256" key="1">
    <source>
        <dbReference type="SAM" id="MobiDB-lite"/>
    </source>
</evidence>
<keyword evidence="5" id="KW-1185">Reference proteome</keyword>
<sequence length="698" mass="71448">MRRVTRLPAVIVAVVVAAIVGVWLATHVQVDPPATVTASSSTPGTSAAELLSAADSVAEPPATDVSTIEAGASPDASAWHLGDETWRSDGPAKGSWVTVAWSKARQIDHIRIDGAGGPAHAYTAAVVYFDTGGSYWVTPDAQGNVSVDIPAVTATTATVRFVDSATPDASVSLRAIAFDDAGSTLAAGHAAPIASSTAAGSSATALTDGDVASGAVGDSWTPAADDATPWAGITWTSATSIAAVQIVGADGAEGSVHGTLVFSDGSTLAVSGVTSGADPLTTIAFPPRTVTWMRLELDGGGSLGELAAVDSATTPPQWPTQSGLESHPTSPSECDPSTPPVGTSTGSELALVCPATGTTISGQATVVVTAQAASTVTATAYVPGSGDVEIIASQAADADGVAVLTFDASPLLHGPMAVKLTTASARNPLYVQLYNESGADGTAASAVPPGMTLRYEDDFSEPLSITEDGVDARYAATKPAGDSGSEFSDAVLADPAWGTDTLTSLDGGYLRITLQDLGARTDPYGWDRTYLGGLMSSARIGSSGFSAQYGYFEARILAPAGAGTWPAFWMLDTESARLPGQGSGEVDAVELYGHDPTGTCHTIHNWDSQIPSPDTVCRDGGDTQDWALTWHTYGVLIRPNGADMYIDGQLVASHDGLDRDSLPYFFLINLAAGGGWPVNLQATGDDVEMYVDWVRAYT</sequence>
<dbReference type="PANTHER" id="PTHR10963:SF60">
    <property type="entry name" value="GRAM-NEGATIVE BACTERIA-BINDING PROTEIN 1-RELATED"/>
    <property type="match status" value="1"/>
</dbReference>
<dbReference type="AlphaFoldDB" id="A0AA96FA20"/>
<dbReference type="RefSeq" id="WP_313500558.1">
    <property type="nucleotide sequence ID" value="NZ_CP134879.1"/>
</dbReference>
<dbReference type="InterPro" id="IPR050546">
    <property type="entry name" value="Glycosyl_Hydrlase_16"/>
</dbReference>
<protein>
    <submittedName>
        <fullName evidence="4">Glycoside hydrolase family 16 protein</fullName>
    </submittedName>
</protein>
<dbReference type="Proteomes" id="UP001304125">
    <property type="component" value="Chromosome"/>
</dbReference>
<dbReference type="InterPro" id="IPR013320">
    <property type="entry name" value="ConA-like_dom_sf"/>
</dbReference>
<name>A0AA96FA20_9MICO</name>
<dbReference type="InterPro" id="IPR000757">
    <property type="entry name" value="Beta-glucanase-like"/>
</dbReference>
<dbReference type="SUPFAM" id="SSF49785">
    <property type="entry name" value="Galactose-binding domain-like"/>
    <property type="match status" value="1"/>
</dbReference>
<proteinExistence type="predicted"/>
<dbReference type="GO" id="GO:0004553">
    <property type="term" value="F:hydrolase activity, hydrolyzing O-glycosyl compounds"/>
    <property type="evidence" value="ECO:0007669"/>
    <property type="project" value="InterPro"/>
</dbReference>
<reference evidence="4 5" key="1">
    <citation type="submission" date="2023-09" db="EMBL/GenBank/DDBJ databases">
        <title>Demequina sp. a novel bacteria isolated from Capsicum annuum.</title>
        <authorList>
            <person name="Humaira Z."/>
            <person name="Lee J."/>
            <person name="Cho D."/>
        </authorList>
    </citation>
    <scope>NUCLEOTIDE SEQUENCE [LARGE SCALE GENOMIC DNA]</scope>
    <source>
        <strain evidence="4 5">OYTSA14</strain>
    </source>
</reference>
<evidence type="ECO:0000259" key="3">
    <source>
        <dbReference type="PROSITE" id="PS51762"/>
    </source>
</evidence>
<dbReference type="Pfam" id="PF00722">
    <property type="entry name" value="Glyco_hydro_16"/>
    <property type="match status" value="1"/>
</dbReference>
<organism evidence="4 5">
    <name type="scientific">Demequina capsici</name>
    <dbReference type="NCBI Taxonomy" id="3075620"/>
    <lineage>
        <taxon>Bacteria</taxon>
        <taxon>Bacillati</taxon>
        <taxon>Actinomycetota</taxon>
        <taxon>Actinomycetes</taxon>
        <taxon>Micrococcales</taxon>
        <taxon>Demequinaceae</taxon>
        <taxon>Demequina</taxon>
    </lineage>
</organism>
<evidence type="ECO:0000313" key="4">
    <source>
        <dbReference type="EMBL" id="WNM25510.1"/>
    </source>
</evidence>
<keyword evidence="4" id="KW-0378">Hydrolase</keyword>
<dbReference type="Gene3D" id="2.60.120.260">
    <property type="entry name" value="Galactose-binding domain-like"/>
    <property type="match status" value="1"/>
</dbReference>
<feature type="transmembrane region" description="Helical" evidence="2">
    <location>
        <begin position="7"/>
        <end position="25"/>
    </location>
</feature>
<dbReference type="PANTHER" id="PTHR10963">
    <property type="entry name" value="GLYCOSYL HYDROLASE-RELATED"/>
    <property type="match status" value="1"/>
</dbReference>
<dbReference type="CDD" id="cd08023">
    <property type="entry name" value="GH16_laminarinase_like"/>
    <property type="match status" value="1"/>
</dbReference>
<dbReference type="GO" id="GO:0005975">
    <property type="term" value="P:carbohydrate metabolic process"/>
    <property type="evidence" value="ECO:0007669"/>
    <property type="project" value="InterPro"/>
</dbReference>
<dbReference type="EMBL" id="CP134879">
    <property type="protein sequence ID" value="WNM25510.1"/>
    <property type="molecule type" value="Genomic_DNA"/>
</dbReference>
<dbReference type="InterPro" id="IPR055826">
    <property type="entry name" value="DUF7402"/>
</dbReference>
<dbReference type="Pfam" id="PF24135">
    <property type="entry name" value="DUF7402"/>
    <property type="match status" value="1"/>
</dbReference>
<dbReference type="SUPFAM" id="SSF49899">
    <property type="entry name" value="Concanavalin A-like lectins/glucanases"/>
    <property type="match status" value="1"/>
</dbReference>
<dbReference type="PROSITE" id="PS51762">
    <property type="entry name" value="GH16_2"/>
    <property type="match status" value="1"/>
</dbReference>